<protein>
    <submittedName>
        <fullName evidence="1">Uncharacterized protein</fullName>
    </submittedName>
</protein>
<evidence type="ECO:0000313" key="1">
    <source>
        <dbReference type="EMBL" id="JAH14558.1"/>
    </source>
</evidence>
<organism evidence="1">
    <name type="scientific">Anguilla anguilla</name>
    <name type="common">European freshwater eel</name>
    <name type="synonym">Muraena anguilla</name>
    <dbReference type="NCBI Taxonomy" id="7936"/>
    <lineage>
        <taxon>Eukaryota</taxon>
        <taxon>Metazoa</taxon>
        <taxon>Chordata</taxon>
        <taxon>Craniata</taxon>
        <taxon>Vertebrata</taxon>
        <taxon>Euteleostomi</taxon>
        <taxon>Actinopterygii</taxon>
        <taxon>Neopterygii</taxon>
        <taxon>Teleostei</taxon>
        <taxon>Anguilliformes</taxon>
        <taxon>Anguillidae</taxon>
        <taxon>Anguilla</taxon>
    </lineage>
</organism>
<name>A0A0E9QEK8_ANGAN</name>
<dbReference type="AlphaFoldDB" id="A0A0E9QEK8"/>
<dbReference type="EMBL" id="GBXM01094019">
    <property type="protein sequence ID" value="JAH14558.1"/>
    <property type="molecule type" value="Transcribed_RNA"/>
</dbReference>
<reference evidence="1" key="2">
    <citation type="journal article" date="2015" name="Fish Shellfish Immunol.">
        <title>Early steps in the European eel (Anguilla anguilla)-Vibrio vulnificus interaction in the gills: Role of the RtxA13 toxin.</title>
        <authorList>
            <person name="Callol A."/>
            <person name="Pajuelo D."/>
            <person name="Ebbesson L."/>
            <person name="Teles M."/>
            <person name="MacKenzie S."/>
            <person name="Amaro C."/>
        </authorList>
    </citation>
    <scope>NUCLEOTIDE SEQUENCE</scope>
</reference>
<proteinExistence type="predicted"/>
<sequence>MRQTSREVRTSPKHDWPDCSFASPALSVCLPCRRDPRD</sequence>
<accession>A0A0E9QEK8</accession>
<reference evidence="1" key="1">
    <citation type="submission" date="2014-11" db="EMBL/GenBank/DDBJ databases">
        <authorList>
            <person name="Amaro Gonzalez C."/>
        </authorList>
    </citation>
    <scope>NUCLEOTIDE SEQUENCE</scope>
</reference>